<sequence>MTSTALLFPGQGAQRPGMLQHLPDSAESEDTLAEAADVLHRPVGPADVGAEPLDGVRAMTRDTVAIQRALLIAGTAVARTLVGRGYEPDYVAGHSAGAYAAAVVAGVLEFSDALRLISVRARLMSEMFPPVSGFGMLAVVGASERLVTELTEQIRLEGLAVYPSTVNAPDQITVSGSTAGLDRSTELAVEHGARRTTRLEVPVPAHSPLLASVGVALAHELDALDESGRLHRPKCPWMGNIGGRALRDPRQIADDLARGVALPVRWHDATTALYERGVRLFLEVSPGSALTRLAAAAFPDARAQSFDENGLASVMALVHRL</sequence>
<evidence type="ECO:0000256" key="4">
    <source>
        <dbReference type="ARBA" id="ARBA00048462"/>
    </source>
</evidence>
<reference evidence="7" key="1">
    <citation type="journal article" date="2019" name="Int. J. Syst. Evol. Microbiol.">
        <title>The Global Catalogue of Microorganisms (GCM) 10K type strain sequencing project: providing services to taxonomists for standard genome sequencing and annotation.</title>
        <authorList>
            <consortium name="The Broad Institute Genomics Platform"/>
            <consortium name="The Broad Institute Genome Sequencing Center for Infectious Disease"/>
            <person name="Wu L."/>
            <person name="Ma J."/>
        </authorList>
    </citation>
    <scope>NUCLEOTIDE SEQUENCE [LARGE SCALE GENOMIC DNA]</scope>
    <source>
        <strain evidence="7">ICMP 19430</strain>
    </source>
</reference>
<dbReference type="Gene3D" id="3.30.70.250">
    <property type="entry name" value="Malonyl-CoA ACP transacylase, ACP-binding"/>
    <property type="match status" value="1"/>
</dbReference>
<keyword evidence="3 6" id="KW-0012">Acyltransferase</keyword>
<dbReference type="InterPro" id="IPR050858">
    <property type="entry name" value="Mal-CoA-ACP_Trans/PKS_FabD"/>
</dbReference>
<evidence type="ECO:0000313" key="6">
    <source>
        <dbReference type="EMBL" id="MFC7448066.1"/>
    </source>
</evidence>
<evidence type="ECO:0000313" key="7">
    <source>
        <dbReference type="Proteomes" id="UP001596484"/>
    </source>
</evidence>
<gene>
    <name evidence="6" type="ORF">ACFQS9_09210</name>
</gene>
<dbReference type="EC" id="2.3.1.39" evidence="1"/>
<comment type="catalytic activity">
    <reaction evidence="4">
        <text>holo-[ACP] + malonyl-CoA = malonyl-[ACP] + CoA</text>
        <dbReference type="Rhea" id="RHEA:41792"/>
        <dbReference type="Rhea" id="RHEA-COMP:9623"/>
        <dbReference type="Rhea" id="RHEA-COMP:9685"/>
        <dbReference type="ChEBI" id="CHEBI:57287"/>
        <dbReference type="ChEBI" id="CHEBI:57384"/>
        <dbReference type="ChEBI" id="CHEBI:64479"/>
        <dbReference type="ChEBI" id="CHEBI:78449"/>
        <dbReference type="EC" id="2.3.1.39"/>
    </reaction>
</comment>
<dbReference type="InterPro" id="IPR001227">
    <property type="entry name" value="Ac_transferase_dom_sf"/>
</dbReference>
<evidence type="ECO:0000256" key="3">
    <source>
        <dbReference type="ARBA" id="ARBA00023315"/>
    </source>
</evidence>
<protein>
    <recommendedName>
        <fullName evidence="1">[acyl-carrier-protein] S-malonyltransferase</fullName>
        <ecNumber evidence="1">2.3.1.39</ecNumber>
    </recommendedName>
</protein>
<dbReference type="Proteomes" id="UP001596484">
    <property type="component" value="Unassembled WGS sequence"/>
</dbReference>
<dbReference type="InterPro" id="IPR016035">
    <property type="entry name" value="Acyl_Trfase/lysoPLipase"/>
</dbReference>
<proteinExistence type="predicted"/>
<organism evidence="6 7">
    <name type="scientific">Rhodococcus daqingensis</name>
    <dbReference type="NCBI Taxonomy" id="2479363"/>
    <lineage>
        <taxon>Bacteria</taxon>
        <taxon>Bacillati</taxon>
        <taxon>Actinomycetota</taxon>
        <taxon>Actinomycetes</taxon>
        <taxon>Mycobacteriales</taxon>
        <taxon>Nocardiaceae</taxon>
        <taxon>Rhodococcus</taxon>
    </lineage>
</organism>
<evidence type="ECO:0000256" key="1">
    <source>
        <dbReference type="ARBA" id="ARBA00013258"/>
    </source>
</evidence>
<dbReference type="SUPFAM" id="SSF55048">
    <property type="entry name" value="Probable ACP-binding domain of malonyl-CoA ACP transacylase"/>
    <property type="match status" value="1"/>
</dbReference>
<dbReference type="GO" id="GO:0004314">
    <property type="term" value="F:[acyl-carrier-protein] S-malonyltransferase activity"/>
    <property type="evidence" value="ECO:0007669"/>
    <property type="project" value="UniProtKB-EC"/>
</dbReference>
<accession>A0ABW2RW82</accession>
<dbReference type="SMART" id="SM00827">
    <property type="entry name" value="PKS_AT"/>
    <property type="match status" value="1"/>
</dbReference>
<dbReference type="Gene3D" id="3.40.366.10">
    <property type="entry name" value="Malonyl-Coenzyme A Acyl Carrier Protein, domain 2"/>
    <property type="match status" value="1"/>
</dbReference>
<name>A0ABW2RW82_9NOCA</name>
<evidence type="ECO:0000256" key="2">
    <source>
        <dbReference type="ARBA" id="ARBA00022679"/>
    </source>
</evidence>
<evidence type="ECO:0000259" key="5">
    <source>
        <dbReference type="SMART" id="SM00827"/>
    </source>
</evidence>
<dbReference type="RefSeq" id="WP_378403766.1">
    <property type="nucleotide sequence ID" value="NZ_JBHTCS010000011.1"/>
</dbReference>
<keyword evidence="7" id="KW-1185">Reference proteome</keyword>
<feature type="domain" description="Malonyl-CoA:ACP transacylase (MAT)" evidence="5">
    <location>
        <begin position="7"/>
        <end position="321"/>
    </location>
</feature>
<dbReference type="PANTHER" id="PTHR42681">
    <property type="entry name" value="MALONYL-COA-ACYL CARRIER PROTEIN TRANSACYLASE, MITOCHONDRIAL"/>
    <property type="match status" value="1"/>
</dbReference>
<dbReference type="Pfam" id="PF00698">
    <property type="entry name" value="Acyl_transf_1"/>
    <property type="match status" value="1"/>
</dbReference>
<dbReference type="PANTHER" id="PTHR42681:SF1">
    <property type="entry name" value="MALONYL-COA-ACYL CARRIER PROTEIN TRANSACYLASE, MITOCHONDRIAL"/>
    <property type="match status" value="1"/>
</dbReference>
<dbReference type="InterPro" id="IPR014043">
    <property type="entry name" value="Acyl_transferase_dom"/>
</dbReference>
<dbReference type="InterPro" id="IPR016036">
    <property type="entry name" value="Malonyl_transacylase_ACP-bd"/>
</dbReference>
<comment type="caution">
    <text evidence="6">The sequence shown here is derived from an EMBL/GenBank/DDBJ whole genome shotgun (WGS) entry which is preliminary data.</text>
</comment>
<keyword evidence="2 6" id="KW-0808">Transferase</keyword>
<dbReference type="EMBL" id="JBHTCS010000011">
    <property type="protein sequence ID" value="MFC7448066.1"/>
    <property type="molecule type" value="Genomic_DNA"/>
</dbReference>
<dbReference type="SUPFAM" id="SSF52151">
    <property type="entry name" value="FabD/lysophospholipase-like"/>
    <property type="match status" value="1"/>
</dbReference>